<dbReference type="Pfam" id="PF02518">
    <property type="entry name" value="HATPase_c"/>
    <property type="match status" value="1"/>
</dbReference>
<dbReference type="InterPro" id="IPR005467">
    <property type="entry name" value="His_kinase_dom"/>
</dbReference>
<dbReference type="SMART" id="SM00065">
    <property type="entry name" value="GAF"/>
    <property type="match status" value="1"/>
</dbReference>
<keyword evidence="10 18" id="KW-0418">Kinase</keyword>
<dbReference type="PROSITE" id="PS50109">
    <property type="entry name" value="HIS_KIN"/>
    <property type="match status" value="1"/>
</dbReference>
<dbReference type="RefSeq" id="WP_146884979.1">
    <property type="nucleotide sequence ID" value="NZ_BJXB01000011.1"/>
</dbReference>
<comment type="cofactor">
    <cofactor evidence="2">
        <name>[4Fe-4S] cluster</name>
        <dbReference type="ChEBI" id="CHEBI:49883"/>
    </cofactor>
</comment>
<keyword evidence="12" id="KW-0902">Two-component regulatory system</keyword>
<dbReference type="InterPro" id="IPR036890">
    <property type="entry name" value="HATPase_C_sf"/>
</dbReference>
<dbReference type="AlphaFoldDB" id="A0A511N3L0"/>
<dbReference type="GO" id="GO:0016020">
    <property type="term" value="C:membrane"/>
    <property type="evidence" value="ECO:0007669"/>
    <property type="project" value="InterPro"/>
</dbReference>
<evidence type="ECO:0000256" key="15">
    <source>
        <dbReference type="ARBA" id="ARBA00030800"/>
    </source>
</evidence>
<evidence type="ECO:0000256" key="6">
    <source>
        <dbReference type="ARBA" id="ARBA00022485"/>
    </source>
</evidence>
<keyword evidence="7" id="KW-0963">Cytoplasm</keyword>
<dbReference type="PRINTS" id="PR00344">
    <property type="entry name" value="BCTRLSENSOR"/>
</dbReference>
<dbReference type="GO" id="GO:0000155">
    <property type="term" value="F:phosphorelay sensor kinase activity"/>
    <property type="evidence" value="ECO:0007669"/>
    <property type="project" value="InterPro"/>
</dbReference>
<keyword evidence="13" id="KW-0411">Iron-sulfur</keyword>
<organism evidence="18 19">
    <name type="scientific">Deinococcus cellulosilyticus (strain DSM 18568 / NBRC 106333 / KACC 11606 / 5516J-15)</name>
    <dbReference type="NCBI Taxonomy" id="1223518"/>
    <lineage>
        <taxon>Bacteria</taxon>
        <taxon>Thermotogati</taxon>
        <taxon>Deinococcota</taxon>
        <taxon>Deinococci</taxon>
        <taxon>Deinococcales</taxon>
        <taxon>Deinococcaceae</taxon>
        <taxon>Deinococcus</taxon>
    </lineage>
</organism>
<gene>
    <name evidence="18" type="ORF">DC3_26730</name>
</gene>
<keyword evidence="6" id="KW-0004">4Fe-4S</keyword>
<proteinExistence type="predicted"/>
<comment type="function">
    <text evidence="14">Member of the two-component regulatory system NreB/NreC involved in the control of dissimilatory nitrate/nitrite reduction in response to oxygen. NreB functions as a direct oxygen sensor histidine kinase which is autophosphorylated, in the absence of oxygen, probably at the conserved histidine residue, and transfers its phosphate group probably to a conserved aspartate residue of NreC. NreB/NreC activates the expression of the nitrate (narGHJI) and nitrite (nir) reductase operons, as well as the putative nitrate transporter gene narT.</text>
</comment>
<dbReference type="OrthoDB" id="9795828at2"/>
<evidence type="ECO:0000313" key="18">
    <source>
        <dbReference type="EMBL" id="GEM47038.1"/>
    </source>
</evidence>
<accession>A0A511N3L0</accession>
<evidence type="ECO:0000256" key="12">
    <source>
        <dbReference type="ARBA" id="ARBA00023012"/>
    </source>
</evidence>
<keyword evidence="19" id="KW-1185">Reference proteome</keyword>
<dbReference type="InterPro" id="IPR050482">
    <property type="entry name" value="Sensor_HK_TwoCompSys"/>
</dbReference>
<dbReference type="InterPro" id="IPR029016">
    <property type="entry name" value="GAF-like_dom_sf"/>
</dbReference>
<keyword evidence="11" id="KW-0408">Iron</keyword>
<keyword evidence="9" id="KW-0479">Metal-binding</keyword>
<name>A0A511N3L0_DEIC1</name>
<reference evidence="18 19" key="1">
    <citation type="submission" date="2019-07" db="EMBL/GenBank/DDBJ databases">
        <title>Whole genome shotgun sequence of Deinococcus cellulosilyticus NBRC 106333.</title>
        <authorList>
            <person name="Hosoyama A."/>
            <person name="Uohara A."/>
            <person name="Ohji S."/>
            <person name="Ichikawa N."/>
        </authorList>
    </citation>
    <scope>NUCLEOTIDE SEQUENCE [LARGE SCALE GENOMIC DNA]</scope>
    <source>
        <strain evidence="18 19">NBRC 106333</strain>
    </source>
</reference>
<dbReference type="SUPFAM" id="SSF55874">
    <property type="entry name" value="ATPase domain of HSP90 chaperone/DNA topoisomerase II/histidine kinase"/>
    <property type="match status" value="1"/>
</dbReference>
<dbReference type="GO" id="GO:0051539">
    <property type="term" value="F:4 iron, 4 sulfur cluster binding"/>
    <property type="evidence" value="ECO:0007669"/>
    <property type="project" value="UniProtKB-KW"/>
</dbReference>
<dbReference type="InterPro" id="IPR003018">
    <property type="entry name" value="GAF"/>
</dbReference>
<dbReference type="InterPro" id="IPR011712">
    <property type="entry name" value="Sig_transdc_His_kin_sub3_dim/P"/>
</dbReference>
<evidence type="ECO:0000313" key="19">
    <source>
        <dbReference type="Proteomes" id="UP000321306"/>
    </source>
</evidence>
<evidence type="ECO:0000256" key="5">
    <source>
        <dbReference type="ARBA" id="ARBA00017322"/>
    </source>
</evidence>
<dbReference type="GO" id="GO:0046983">
    <property type="term" value="F:protein dimerization activity"/>
    <property type="evidence" value="ECO:0007669"/>
    <property type="project" value="InterPro"/>
</dbReference>
<evidence type="ECO:0000256" key="2">
    <source>
        <dbReference type="ARBA" id="ARBA00001966"/>
    </source>
</evidence>
<keyword evidence="8" id="KW-0808">Transferase</keyword>
<evidence type="ECO:0000256" key="16">
    <source>
        <dbReference type="SAM" id="Phobius"/>
    </source>
</evidence>
<evidence type="ECO:0000256" key="8">
    <source>
        <dbReference type="ARBA" id="ARBA00022679"/>
    </source>
</evidence>
<dbReference type="InterPro" id="IPR003594">
    <property type="entry name" value="HATPase_dom"/>
</dbReference>
<protein>
    <recommendedName>
        <fullName evidence="5">Oxygen sensor histidine kinase NreB</fullName>
        <ecNumber evidence="4">2.7.13.3</ecNumber>
    </recommendedName>
    <alternativeName>
        <fullName evidence="15">Nitrogen regulation protein B</fullName>
    </alternativeName>
</protein>
<comment type="caution">
    <text evidence="18">The sequence shown here is derived from an EMBL/GenBank/DDBJ whole genome shotgun (WGS) entry which is preliminary data.</text>
</comment>
<dbReference type="Pfam" id="PF07730">
    <property type="entry name" value="HisKA_3"/>
    <property type="match status" value="1"/>
</dbReference>
<dbReference type="Gene3D" id="1.20.5.1930">
    <property type="match status" value="1"/>
</dbReference>
<dbReference type="EC" id="2.7.13.3" evidence="4"/>
<dbReference type="PANTHER" id="PTHR24421">
    <property type="entry name" value="NITRATE/NITRITE SENSOR PROTEIN NARX-RELATED"/>
    <property type="match status" value="1"/>
</dbReference>
<keyword evidence="16" id="KW-0472">Membrane</keyword>
<evidence type="ECO:0000256" key="14">
    <source>
        <dbReference type="ARBA" id="ARBA00024827"/>
    </source>
</evidence>
<feature type="transmembrane region" description="Helical" evidence="16">
    <location>
        <begin position="28"/>
        <end position="48"/>
    </location>
</feature>
<evidence type="ECO:0000256" key="11">
    <source>
        <dbReference type="ARBA" id="ARBA00023004"/>
    </source>
</evidence>
<dbReference type="InterPro" id="IPR004358">
    <property type="entry name" value="Sig_transdc_His_kin-like_C"/>
</dbReference>
<evidence type="ECO:0000259" key="17">
    <source>
        <dbReference type="PROSITE" id="PS50109"/>
    </source>
</evidence>
<dbReference type="Gene3D" id="3.30.450.40">
    <property type="match status" value="1"/>
</dbReference>
<evidence type="ECO:0000256" key="4">
    <source>
        <dbReference type="ARBA" id="ARBA00012438"/>
    </source>
</evidence>
<sequence length="584" mass="64496">MTMKPLDFLHPASEPEQLSRSVRMARNVMPPLILVTVLGFETLMRLWVEPHATIARLLFYGGVGPLATYFTIAWILEGIKVRARMELEQARLYKELDTVQVLIKRLAEASDLEEVLDVAARGLVQASGARSGMLILSGNVFRVVEENGSVHSNPDTFPTDIPRTIEHRGAENGILLAVPFYSSGSLVGGAYLKFNLEMTSEQRTLVEALSGEVGTAIEAAQQRTRDLMTLYQVDESIRAERNMNRLLESVLTRMMERSGAEAGFAYLVDQDSVLRLVWARDFNGQIHQGGAVSTFARNVAEARTPLMTRDAPSETMLSRASHAIGVPMLEGEHLEGVLVLAYQHNTPLEGPGVQLLALMANQATLAVRNARAYLYSEELAINEERNRIAREIHDGIAQSLAFTAIKLDLAERLLERDPEKARNEIVLSKQTLREQIKEVRRSIFALRPIDLERFGLVETVKKYVSDFGEQHNILTDLNVQGEVPLSPSDEAVIFRILQESLNNVAKHSQAKRVWVSLVAGEAVTLMVGDDGKGFDPDLVGERVTTAGGLGLKQMKERIEARGGSYHIDSQIGQGTTVTVTLPAG</sequence>
<dbReference type="CDD" id="cd16917">
    <property type="entry name" value="HATPase_UhpB-NarQ-NarX-like"/>
    <property type="match status" value="1"/>
</dbReference>
<comment type="subcellular location">
    <subcellularLocation>
        <location evidence="3">Cytoplasm</location>
    </subcellularLocation>
</comment>
<evidence type="ECO:0000256" key="7">
    <source>
        <dbReference type="ARBA" id="ARBA00022490"/>
    </source>
</evidence>
<evidence type="ECO:0000256" key="13">
    <source>
        <dbReference type="ARBA" id="ARBA00023014"/>
    </source>
</evidence>
<comment type="catalytic activity">
    <reaction evidence="1">
        <text>ATP + protein L-histidine = ADP + protein N-phospho-L-histidine.</text>
        <dbReference type="EC" id="2.7.13.3"/>
    </reaction>
</comment>
<dbReference type="Proteomes" id="UP000321306">
    <property type="component" value="Unassembled WGS sequence"/>
</dbReference>
<evidence type="ECO:0000256" key="3">
    <source>
        <dbReference type="ARBA" id="ARBA00004496"/>
    </source>
</evidence>
<dbReference type="GO" id="GO:0046872">
    <property type="term" value="F:metal ion binding"/>
    <property type="evidence" value="ECO:0007669"/>
    <property type="project" value="UniProtKB-KW"/>
</dbReference>
<evidence type="ECO:0000256" key="9">
    <source>
        <dbReference type="ARBA" id="ARBA00022723"/>
    </source>
</evidence>
<feature type="domain" description="Histidine kinase" evidence="17">
    <location>
        <begin position="387"/>
        <end position="584"/>
    </location>
</feature>
<evidence type="ECO:0000256" key="1">
    <source>
        <dbReference type="ARBA" id="ARBA00000085"/>
    </source>
</evidence>
<evidence type="ECO:0000256" key="10">
    <source>
        <dbReference type="ARBA" id="ARBA00022777"/>
    </source>
</evidence>
<dbReference type="EMBL" id="BJXB01000011">
    <property type="protein sequence ID" value="GEM47038.1"/>
    <property type="molecule type" value="Genomic_DNA"/>
</dbReference>
<dbReference type="SMART" id="SM00387">
    <property type="entry name" value="HATPase_c"/>
    <property type="match status" value="1"/>
</dbReference>
<dbReference type="PANTHER" id="PTHR24421:SF57">
    <property type="entry name" value="HISTIDINE KINASE DIMERISATION AND PHOSPHOACCEPTOR REGION"/>
    <property type="match status" value="1"/>
</dbReference>
<feature type="transmembrane region" description="Helical" evidence="16">
    <location>
        <begin position="54"/>
        <end position="76"/>
    </location>
</feature>
<dbReference type="GO" id="GO:0005737">
    <property type="term" value="C:cytoplasm"/>
    <property type="evidence" value="ECO:0007669"/>
    <property type="project" value="UniProtKB-SubCell"/>
</dbReference>
<dbReference type="Gene3D" id="3.30.565.10">
    <property type="entry name" value="Histidine kinase-like ATPase, C-terminal domain"/>
    <property type="match status" value="1"/>
</dbReference>
<keyword evidence="16" id="KW-0812">Transmembrane</keyword>
<dbReference type="SUPFAM" id="SSF55781">
    <property type="entry name" value="GAF domain-like"/>
    <property type="match status" value="2"/>
</dbReference>
<keyword evidence="16" id="KW-1133">Transmembrane helix</keyword>